<keyword evidence="3" id="KW-1185">Reference proteome</keyword>
<dbReference type="SUPFAM" id="SSF48695">
    <property type="entry name" value="Multiheme cytochromes"/>
    <property type="match status" value="1"/>
</dbReference>
<gene>
    <name evidence="2" type="ORF">D7V88_05920</name>
</gene>
<dbReference type="GO" id="GO:0009055">
    <property type="term" value="F:electron transfer activity"/>
    <property type="evidence" value="ECO:0007669"/>
    <property type="project" value="InterPro"/>
</dbReference>
<protein>
    <recommendedName>
        <fullName evidence="4">Cytochrome C</fullName>
    </recommendedName>
</protein>
<dbReference type="InterPro" id="IPR036280">
    <property type="entry name" value="Multihaem_cyt_sf"/>
</dbReference>
<evidence type="ECO:0000313" key="2">
    <source>
        <dbReference type="EMBL" id="RKG92506.1"/>
    </source>
</evidence>
<evidence type="ECO:0000256" key="1">
    <source>
        <dbReference type="SAM" id="SignalP"/>
    </source>
</evidence>
<comment type="caution">
    <text evidence="2">The sequence shown here is derived from an EMBL/GenBank/DDBJ whole genome shotgun (WGS) entry which is preliminary data.</text>
</comment>
<keyword evidence="1" id="KW-0732">Signal</keyword>
<evidence type="ECO:0008006" key="4">
    <source>
        <dbReference type="Google" id="ProtNLM"/>
    </source>
</evidence>
<dbReference type="Proteomes" id="UP000268094">
    <property type="component" value="Unassembled WGS sequence"/>
</dbReference>
<dbReference type="InterPro" id="IPR036909">
    <property type="entry name" value="Cyt_c-like_dom_sf"/>
</dbReference>
<proteinExistence type="predicted"/>
<feature type="chain" id="PRO_5017394804" description="Cytochrome C" evidence="1">
    <location>
        <begin position="18"/>
        <end position="384"/>
    </location>
</feature>
<dbReference type="EMBL" id="RAVZ01000024">
    <property type="protein sequence ID" value="RKG92506.1"/>
    <property type="molecule type" value="Genomic_DNA"/>
</dbReference>
<reference evidence="3" key="1">
    <citation type="submission" date="2018-09" db="EMBL/GenBank/DDBJ databases">
        <authorList>
            <person name="Livingstone P.G."/>
            <person name="Whitworth D.E."/>
        </authorList>
    </citation>
    <scope>NUCLEOTIDE SEQUENCE [LARGE SCALE GENOMIC DNA]</scope>
    <source>
        <strain evidence="3">CA054A</strain>
    </source>
</reference>
<dbReference type="SUPFAM" id="SSF46626">
    <property type="entry name" value="Cytochrome c"/>
    <property type="match status" value="1"/>
</dbReference>
<dbReference type="GO" id="GO:0020037">
    <property type="term" value="F:heme binding"/>
    <property type="evidence" value="ECO:0007669"/>
    <property type="project" value="InterPro"/>
</dbReference>
<evidence type="ECO:0000313" key="3">
    <source>
        <dbReference type="Proteomes" id="UP000268094"/>
    </source>
</evidence>
<feature type="signal peptide" evidence="1">
    <location>
        <begin position="1"/>
        <end position="17"/>
    </location>
</feature>
<dbReference type="AlphaFoldDB" id="A0A3A8JC69"/>
<organism evidence="2 3">
    <name type="scientific">Corallococcus terminator</name>
    <dbReference type="NCBI Taxonomy" id="2316733"/>
    <lineage>
        <taxon>Bacteria</taxon>
        <taxon>Pseudomonadati</taxon>
        <taxon>Myxococcota</taxon>
        <taxon>Myxococcia</taxon>
        <taxon>Myxococcales</taxon>
        <taxon>Cystobacterineae</taxon>
        <taxon>Myxococcaceae</taxon>
        <taxon>Corallococcus</taxon>
    </lineage>
</organism>
<accession>A0A3A8JC69</accession>
<sequence length="384" mass="41472">MKLLVLLLLAWSTPVLAAASGPEATECVGCHTPKRTEPQARFGNGLGRWNDSQCYGCHAELNEVARLNHQGQRDARYFAVPVREEKLVRMATSPLSYMNAPEAVEPGGGAVPRVSGERLAAFLRRPASLSSKDGGRAPRMMAYPALTPKALRSVAALLAVREPLREEVPAKLTEPEKKAAEALWTARCGSCHGGTKPMAGRGPLALGLHTAQWLHAYAKGQASVPGRTRLMPVVDLSLDDAKLLYRWFGAARTEAEGALDASVAQLKLEAAAVPQAVPPAFIPYLWGSFFRDATCVHCHATSPRAAGAFKADAEGLKAYLGRKSGEEFWRRLETRSLEAEHGLVAAKPGMPMAGTELPAQVRGLIARWVLEGCKDPEGKTWCRR</sequence>
<dbReference type="RefSeq" id="WP_120539624.1">
    <property type="nucleotide sequence ID" value="NZ_RAVZ01000024.1"/>
</dbReference>
<name>A0A3A8JC69_9BACT</name>
<dbReference type="OrthoDB" id="5379055at2"/>